<sequence>MPPDSPTAIFMVKHIILCCTGPPMRGYIITMEVYVVEFKPLYKQDAKSEEEKKVLEALEGVIDPEIGFDVVNLGLIYGLEVTDQSVNVKMTMTFAGCPLMDYMVSQVREVLKSLAIRPEVNVDLVFEPAWTPEFINPAIMNPEAAK</sequence>
<keyword evidence="3" id="KW-1185">Reference proteome</keyword>
<evidence type="ECO:0000259" key="1">
    <source>
        <dbReference type="Pfam" id="PF01883"/>
    </source>
</evidence>
<reference evidence="2 3" key="2">
    <citation type="journal article" date="2014" name="Genome Announc.">
        <title>Complete Genome Sequence of Coprothermobacter proteolyticus DSM 5265.</title>
        <authorList>
            <person name="Alexiev A."/>
            <person name="Coil D.A."/>
            <person name="Badger J.H."/>
            <person name="Enticknap J."/>
            <person name="Ward N."/>
            <person name="Robb F.T."/>
            <person name="Eisen J.A."/>
        </authorList>
    </citation>
    <scope>NUCLEOTIDE SEQUENCE [LARGE SCALE GENOMIC DNA]</scope>
    <source>
        <strain evidence="3">ATCC 35245 / DSM 5265 / OCM 4 / BT</strain>
    </source>
</reference>
<dbReference type="AlphaFoldDB" id="B5Y9X8"/>
<dbReference type="PANTHER" id="PTHR42831">
    <property type="entry name" value="FE-S PROTEIN MATURATION AUXILIARY FACTOR YITW"/>
    <property type="match status" value="1"/>
</dbReference>
<dbReference type="InterPro" id="IPR002744">
    <property type="entry name" value="MIP18-like"/>
</dbReference>
<dbReference type="InterPro" id="IPR052339">
    <property type="entry name" value="Fe-S_Maturation_MIP18"/>
</dbReference>
<protein>
    <recommendedName>
        <fullName evidence="1">MIP18 family-like domain-containing protein</fullName>
    </recommendedName>
</protein>
<dbReference type="PANTHER" id="PTHR42831:SF1">
    <property type="entry name" value="FE-S PROTEIN MATURATION AUXILIARY FACTOR YITW"/>
    <property type="match status" value="1"/>
</dbReference>
<feature type="domain" description="MIP18 family-like" evidence="1">
    <location>
        <begin position="52"/>
        <end position="122"/>
    </location>
</feature>
<gene>
    <name evidence="2" type="ordered locus">COPRO5265_1273</name>
</gene>
<dbReference type="InterPro" id="IPR034904">
    <property type="entry name" value="FSCA_dom_sf"/>
</dbReference>
<dbReference type="eggNOG" id="COG2151">
    <property type="taxonomic scope" value="Bacteria"/>
</dbReference>
<dbReference type="Gene3D" id="3.30.300.130">
    <property type="entry name" value="Fe-S cluster assembly (FSCA)"/>
    <property type="match status" value="1"/>
</dbReference>
<dbReference type="Pfam" id="PF01883">
    <property type="entry name" value="FeS_assembly_P"/>
    <property type="match status" value="1"/>
</dbReference>
<reference evidence="3" key="1">
    <citation type="submission" date="2008-08" db="EMBL/GenBank/DDBJ databases">
        <title>The complete genome sequence of Coprothermobacter proteolyticus strain ATCC 5245 / DSM 5265 / BT.</title>
        <authorList>
            <person name="Dodson R.J."/>
            <person name="Durkin A.S."/>
            <person name="Wu M."/>
            <person name="Eisen J."/>
            <person name="Sutton G."/>
        </authorList>
    </citation>
    <scope>NUCLEOTIDE SEQUENCE [LARGE SCALE GENOMIC DNA]</scope>
    <source>
        <strain evidence="3">ATCC 35245 / DSM 5265 / OCM 4 / BT</strain>
    </source>
</reference>
<dbReference type="Proteomes" id="UP000001732">
    <property type="component" value="Chromosome"/>
</dbReference>
<evidence type="ECO:0000313" key="2">
    <source>
        <dbReference type="EMBL" id="ACI17278.1"/>
    </source>
</evidence>
<dbReference type="SUPFAM" id="SSF117916">
    <property type="entry name" value="Fe-S cluster assembly (FSCA) domain-like"/>
    <property type="match status" value="1"/>
</dbReference>
<proteinExistence type="predicted"/>
<organism evidence="2 3">
    <name type="scientific">Coprothermobacter proteolyticus (strain ATCC 35245 / DSM 5265 / OCM 4 / BT)</name>
    <dbReference type="NCBI Taxonomy" id="309798"/>
    <lineage>
        <taxon>Bacteria</taxon>
        <taxon>Pseudomonadati</taxon>
        <taxon>Coprothermobacterota</taxon>
        <taxon>Coprothermobacteria</taxon>
        <taxon>Coprothermobacterales</taxon>
        <taxon>Coprothermobacteraceae</taxon>
        <taxon>Coprothermobacter</taxon>
    </lineage>
</organism>
<evidence type="ECO:0000313" key="3">
    <source>
        <dbReference type="Proteomes" id="UP000001732"/>
    </source>
</evidence>
<accession>B5Y9X8</accession>
<dbReference type="STRING" id="309798.COPRO5265_01865"/>
<dbReference type="EMBL" id="CP001145">
    <property type="protein sequence ID" value="ACI17278.1"/>
    <property type="molecule type" value="Genomic_DNA"/>
</dbReference>
<name>B5Y9X8_COPPD</name>